<dbReference type="KEGG" id="pfla:Pflav_009170"/>
<dbReference type="RefSeq" id="WP_173033917.1">
    <property type="nucleotide sequence ID" value="NZ_AP022870.1"/>
</dbReference>
<sequence length="154" mass="17163">MSILSDPLFPVTKERETMQIVPTFRRLLIALATIVAVLGTMVAVSPPARAESTDISVQARFLEVRNNSQGGGLHVRFVWNFCTDNPGFSSWLPKGHWLITVPSDCPAQQVQVHIKRHSTGANRAIANFVMINDEIRYVVLSGTWDLPGFVVTYR</sequence>
<organism evidence="1 2">
    <name type="scientific">Phytohabitans flavus</name>
    <dbReference type="NCBI Taxonomy" id="1076124"/>
    <lineage>
        <taxon>Bacteria</taxon>
        <taxon>Bacillati</taxon>
        <taxon>Actinomycetota</taxon>
        <taxon>Actinomycetes</taxon>
        <taxon>Micromonosporales</taxon>
        <taxon>Micromonosporaceae</taxon>
    </lineage>
</organism>
<evidence type="ECO:0000313" key="1">
    <source>
        <dbReference type="EMBL" id="BCB74507.1"/>
    </source>
</evidence>
<accession>A0A6F8XL16</accession>
<evidence type="ECO:0000313" key="2">
    <source>
        <dbReference type="Proteomes" id="UP000502508"/>
    </source>
</evidence>
<reference evidence="1 2" key="2">
    <citation type="submission" date="2020-03" db="EMBL/GenBank/DDBJ databases">
        <authorList>
            <person name="Ichikawa N."/>
            <person name="Kimura A."/>
            <person name="Kitahashi Y."/>
            <person name="Uohara A."/>
        </authorList>
    </citation>
    <scope>NUCLEOTIDE SEQUENCE [LARGE SCALE GENOMIC DNA]</scope>
    <source>
        <strain evidence="1 2">NBRC 107702</strain>
    </source>
</reference>
<dbReference type="EMBL" id="AP022870">
    <property type="protein sequence ID" value="BCB74507.1"/>
    <property type="molecule type" value="Genomic_DNA"/>
</dbReference>
<dbReference type="Proteomes" id="UP000502508">
    <property type="component" value="Chromosome"/>
</dbReference>
<name>A0A6F8XL16_9ACTN</name>
<proteinExistence type="predicted"/>
<keyword evidence="2" id="KW-1185">Reference proteome</keyword>
<reference evidence="1 2" key="1">
    <citation type="submission" date="2020-03" db="EMBL/GenBank/DDBJ databases">
        <title>Whole genome shotgun sequence of Phytohabitans flavus NBRC 107702.</title>
        <authorList>
            <person name="Komaki H."/>
            <person name="Tamura T."/>
        </authorList>
    </citation>
    <scope>NUCLEOTIDE SEQUENCE [LARGE SCALE GENOMIC DNA]</scope>
    <source>
        <strain evidence="1 2">NBRC 107702</strain>
    </source>
</reference>
<protein>
    <submittedName>
        <fullName evidence="1">Uncharacterized protein</fullName>
    </submittedName>
</protein>
<gene>
    <name evidence="1" type="ORF">Pflav_009170</name>
</gene>
<dbReference type="AlphaFoldDB" id="A0A6F8XL16"/>